<feature type="domain" description="MobA/VirD2-like nuclease" evidence="1">
    <location>
        <begin position="42"/>
        <end position="148"/>
    </location>
</feature>
<dbReference type="RefSeq" id="WP_157305111.1">
    <property type="nucleotide sequence ID" value="NZ_WRXN01000001.1"/>
</dbReference>
<dbReference type="Proteomes" id="UP000461730">
    <property type="component" value="Unassembled WGS sequence"/>
</dbReference>
<proteinExistence type="predicted"/>
<reference evidence="2 3" key="1">
    <citation type="submission" date="2019-12" db="EMBL/GenBank/DDBJ databases">
        <title>Chitinophaga sp. strain ysch24 (GDMCC 1.1355), whole genome shotgun sequence.</title>
        <authorList>
            <person name="Zhang X."/>
        </authorList>
    </citation>
    <scope>NUCLEOTIDE SEQUENCE [LARGE SCALE GENOMIC DNA]</scope>
    <source>
        <strain evidence="3">ysch24</strain>
    </source>
</reference>
<dbReference type="AlphaFoldDB" id="A0A7K1U033"/>
<evidence type="ECO:0000259" key="1">
    <source>
        <dbReference type="Pfam" id="PF03432"/>
    </source>
</evidence>
<organism evidence="2 3">
    <name type="scientific">Chitinophaga tropicalis</name>
    <dbReference type="NCBI Taxonomy" id="2683588"/>
    <lineage>
        <taxon>Bacteria</taxon>
        <taxon>Pseudomonadati</taxon>
        <taxon>Bacteroidota</taxon>
        <taxon>Chitinophagia</taxon>
        <taxon>Chitinophagales</taxon>
        <taxon>Chitinophagaceae</taxon>
        <taxon>Chitinophaga</taxon>
    </lineage>
</organism>
<dbReference type="EMBL" id="WRXN01000001">
    <property type="protein sequence ID" value="MVT07731.1"/>
    <property type="molecule type" value="Genomic_DNA"/>
</dbReference>
<dbReference type="Pfam" id="PF03432">
    <property type="entry name" value="Relaxase"/>
    <property type="match status" value="1"/>
</dbReference>
<comment type="caution">
    <text evidence="2">The sequence shown here is derived from an EMBL/GenBank/DDBJ whole genome shotgun (WGS) entry which is preliminary data.</text>
</comment>
<protein>
    <submittedName>
        <fullName evidence="2">Relaxase/mobilization nuclease domain-containing protein</fullName>
    </submittedName>
</protein>
<evidence type="ECO:0000313" key="3">
    <source>
        <dbReference type="Proteomes" id="UP000461730"/>
    </source>
</evidence>
<dbReference type="InterPro" id="IPR005094">
    <property type="entry name" value="Endonuclease_MobA/VirD2"/>
</dbReference>
<sequence length="509" mass="57225">MVAKVTSGKSIRGVLQYNERKLTAGKAVMLDAVGFGADGGELSISEKHARFQLLTRLNKKVKTNAVHISLNFDRSDLLHPEKLRLIAKRYIEEIGFGDQPFLVYQHLDAAHPHIHIVTTNMQESGKAISLHNIGKEKSEPARKLIEKLFDLTIAESKRKQEPYVLEPLTPERVRYGEVETKSGISNVVRAAARQYKFTDLEGFNAVLRQFGVEANWGQPGSRLYDKKGITYSILDEAGRRTGVPIRASDIYTRPTMSSLQGRFEVNRIARTPYQQRITRIVEATFARKSGPTTPKEFQEALQRYGIYAALKLDNQGAICGITYVDNRTKAVFSERDLPTSCGAASVQVGLNTLATSEAGWNERYVERALAATQNSEDITRLLGTLLAAGTLVRAKETPRGTQYLIGHKDIAPRHYKEAPRQLSNYLRQCGYTESCSHFIANRVRERDTRPVSSHKDHSVEQVFGELAILADTVMHVLLSIIIEALKVHAVKSKVPFHFHQPTKKRRRRL</sequence>
<gene>
    <name evidence="2" type="ORF">GO493_05620</name>
</gene>
<name>A0A7K1U033_9BACT</name>
<keyword evidence="3" id="KW-1185">Reference proteome</keyword>
<evidence type="ECO:0000313" key="2">
    <source>
        <dbReference type="EMBL" id="MVT07731.1"/>
    </source>
</evidence>
<accession>A0A7K1U033</accession>